<sequence>MSRGCTDDFCISLQKHRNRLLQLAESKSSKAQRHSLKNLYTAPLKKAGNSKQTFSSRKLRSLEEVVRSDPGYTPDIEHLVFQSRPKSVEVGVGRVEPVHHSEAKYAGARVQTHSIRSGSVLSSVNHPNEDPMAARGYNVSVLHLRNSSEAWDTDYYSTRNYENNRAGSTRRKDTNSNSNPNIQDRSCCRELSPVRWCDKEVDGVYLGKSGWVQVQQRSLDDNLSLDSVSGQSTYNTTLAKDRKAISKMYTLDNPPKRPVYLQLSADDKHRDLHDDLSSPPPITPIISPPPAFQDATLPRPSPKTSKALARSNAVENTPPQSPSMRRNYFNLAGTPAVNKRLTPSPISSPQAKMLQTRSLEESTRNRRAQFQQKHDSSSSSSSSFGFRSLDGGSYPKKNIARLSETNSSLGLYDNDGDEEDNRSPSVNVLMVNYFPDSSNQHQSRHSYKHTRKSPGTEPKKVTPCSCSPSSSSSTSSSRSPSASNTPFRRSASHNNNKPQWDSRSHKVRRSRSLQLPERSPSLGRKDHSPSDYHNYNARYKPQTSAVQSNGFNGTQTRKQGKPPNLRYMSSDDKLRREAEEEARIVTEYLYGTRSREAARALLMQRCCEKLEDPPPRIPVPTETSYSVYLVPSSSQPRLLKRGLTSPSLGCSDRDCLNPCNPTTCDFWPHCSHRDGISTVCKSPNSYPYPTQQNGTSLKASQSYPCTEDRLQKKHNGVTYSSPPSLEQMNDKNLSVGRGISPCGDNYRGVSPSSDKIRASPCGGEKMRISPCGNEKVRVSPCGDKMRVSPCGDKVRMSPCGDKMRVSPCSDKVRVSPCGDKVRPSPAMCNGKIYAASQNGIARPPSGCGSSSSSDVWYTVSDRTTSKEMKTARSSGTCTPSLADSPNSSRPGSAPARSDCCSTMDAKQRSLSLPKSFQTNHIKHQLPHRQSDAWPGGVLSAPHSTRTAPATPIRDLLNGSATSDDNLPGMSKSSSTPLLDDPNPSWEWSQMNKAHDERIAPLLEAANQRHFSGYNVTESVLQKFRKSFSLRFYKKSASNSSSQHTSLDSTSTAKQYQHDFEPPDSPPHTDQKFRFGPLIWRSSKERRKGKKASRNQKCNSGDSGIQIEMVGRGTGDSSESHDTDHLADEEILDDTDSPLVVRRRGIVSSGSEGKPSRPTSDVISQVLIDKLKAELQSRGLPRRRGQMVRRTHSDLGGQRLFHWDVCNSYRKMISSPSPVKTRMENCADVQTRTKRIRPHHALRRSVSQPLGINELSPLLRRKPIGSRTSNTLSDEDNTKTSGGPPGTRPGDGTNSLCCSDDELLSDSESSVTSLGDRKRCGHGMDEDFVVLAEAVWDHVAMEAEELGFRAGDVIEVLDTLDRDWWWGTRGEASGWFPSAFVRLRVSQEDTVEDCLAALASGGSKTLRRRTSISLLSNDQVRSRVVRELINTERDFVKVLHDVSEGYLAECRRRNDMFSPEQIQTIFGNLEDILAFQSSFLEDLETKLDWDAPYKSCIGETFLKHKSGFRMYSEYCNSHPMAIATLQELYQHNNYSKFFEACRLMRGLIEIPLDGYLLTPVQRICKYPLQLAELLKYTKTDHPDYVKITEALEAMRDVAMLINERKRRMESLEKLAAWQQRVEGWEGEDLIETSSQLIHQGEVIRVTSGMWTNTITLFLFDHQLVYCKRDILKRNTHVYKARLNIDTSQIINLPDGKDPHLGVTVRHAIKIHCSDKDKWLLFCCRSLEDKARWLAAFQQERALVEQDREDGLEFAPAAKELARMSAARCHSSRPPVVKHRSKRTSSGSTTPNGLAPRSHSLGRRVGTWFNFGANKKNRTFNRAATMQTVVHPS</sequence>
<keyword evidence="2" id="KW-0344">Guanine-nucleotide releasing factor</keyword>
<evidence type="ECO:0000313" key="8">
    <source>
        <dbReference type="Proteomes" id="UP000079169"/>
    </source>
</evidence>
<dbReference type="Pfam" id="PF07653">
    <property type="entry name" value="SH3_2"/>
    <property type="match status" value="1"/>
</dbReference>
<dbReference type="Gene3D" id="1.20.900.10">
    <property type="entry name" value="Dbl homology (DH) domain"/>
    <property type="match status" value="1"/>
</dbReference>
<feature type="domain" description="SH3" evidence="5">
    <location>
        <begin position="1326"/>
        <end position="1385"/>
    </location>
</feature>
<dbReference type="InterPro" id="IPR001849">
    <property type="entry name" value="PH_domain"/>
</dbReference>
<evidence type="ECO:0000259" key="5">
    <source>
        <dbReference type="PROSITE" id="PS50002"/>
    </source>
</evidence>
<feature type="region of interest" description="Disordered" evidence="4">
    <location>
        <begin position="1038"/>
        <end position="1131"/>
    </location>
</feature>
<dbReference type="SMART" id="SM00326">
    <property type="entry name" value="SH3"/>
    <property type="match status" value="1"/>
</dbReference>
<evidence type="ECO:0000256" key="4">
    <source>
        <dbReference type="SAM" id="MobiDB-lite"/>
    </source>
</evidence>
<dbReference type="SMART" id="SM00233">
    <property type="entry name" value="PH"/>
    <property type="match status" value="1"/>
</dbReference>
<dbReference type="PROSITE" id="PS50003">
    <property type="entry name" value="PH_DOMAIN"/>
    <property type="match status" value="1"/>
</dbReference>
<dbReference type="InterPro" id="IPR035899">
    <property type="entry name" value="DBL_dom_sf"/>
</dbReference>
<feature type="compositionally biased region" description="Basic residues" evidence="4">
    <location>
        <begin position="1083"/>
        <end position="1093"/>
    </location>
</feature>
<feature type="compositionally biased region" description="Polar residues" evidence="4">
    <location>
        <begin position="484"/>
        <end position="501"/>
    </location>
</feature>
<feature type="compositionally biased region" description="Pro residues" evidence="4">
    <location>
        <begin position="278"/>
        <end position="291"/>
    </location>
</feature>
<feature type="region of interest" description="Disordered" evidence="4">
    <location>
        <begin position="1763"/>
        <end position="1798"/>
    </location>
</feature>
<evidence type="ECO:0000259" key="6">
    <source>
        <dbReference type="PROSITE" id="PS50003"/>
    </source>
</evidence>
<dbReference type="InterPro" id="IPR001331">
    <property type="entry name" value="GDS_CDC24_CS"/>
</dbReference>
<dbReference type="Gene3D" id="2.30.30.40">
    <property type="entry name" value="SH3 Domains"/>
    <property type="match status" value="1"/>
</dbReference>
<feature type="compositionally biased region" description="Polar residues" evidence="4">
    <location>
        <begin position="344"/>
        <end position="357"/>
    </location>
</feature>
<dbReference type="CDD" id="cd01224">
    <property type="entry name" value="PH_Collybistin_ASEF"/>
    <property type="match status" value="1"/>
</dbReference>
<dbReference type="CDD" id="cd00160">
    <property type="entry name" value="RhoGEF"/>
    <property type="match status" value="1"/>
</dbReference>
<dbReference type="PROSITE" id="PS50010">
    <property type="entry name" value="DH_2"/>
    <property type="match status" value="1"/>
</dbReference>
<dbReference type="PROSITE" id="PS50002">
    <property type="entry name" value="SH3"/>
    <property type="match status" value="1"/>
</dbReference>
<keyword evidence="8" id="KW-1185">Reference proteome</keyword>
<evidence type="ECO:0000259" key="7">
    <source>
        <dbReference type="PROSITE" id="PS50010"/>
    </source>
</evidence>
<accession>A0A3Q0J2G8</accession>
<dbReference type="InterPro" id="IPR053086">
    <property type="entry name" value="RhoGEF_domain"/>
</dbReference>
<feature type="region of interest" description="Disordered" evidence="4">
    <location>
        <begin position="339"/>
        <end position="387"/>
    </location>
</feature>
<evidence type="ECO:0000313" key="9">
    <source>
        <dbReference type="RefSeq" id="XP_026681153.1"/>
    </source>
</evidence>
<dbReference type="Gene3D" id="2.30.29.30">
    <property type="entry name" value="Pleckstrin-homology domain (PH domain)/Phosphotyrosine-binding domain (PTB)"/>
    <property type="match status" value="1"/>
</dbReference>
<feature type="compositionally biased region" description="Low complexity" evidence="4">
    <location>
        <begin position="1038"/>
        <end position="1051"/>
    </location>
</feature>
<evidence type="ECO:0000256" key="3">
    <source>
        <dbReference type="PROSITE-ProRule" id="PRU00192"/>
    </source>
</evidence>
<dbReference type="InterPro" id="IPR001452">
    <property type="entry name" value="SH3_domain"/>
</dbReference>
<feature type="domain" description="DH" evidence="7">
    <location>
        <begin position="1419"/>
        <end position="1603"/>
    </location>
</feature>
<dbReference type="SMART" id="SM00325">
    <property type="entry name" value="RhoGEF"/>
    <property type="match status" value="1"/>
</dbReference>
<feature type="compositionally biased region" description="Basic and acidic residues" evidence="4">
    <location>
        <begin position="1055"/>
        <end position="1072"/>
    </location>
</feature>
<feature type="region of interest" description="Disordered" evidence="4">
    <location>
        <begin position="923"/>
        <end position="987"/>
    </location>
</feature>
<feature type="compositionally biased region" description="Low complexity" evidence="4">
    <location>
        <begin position="1287"/>
        <end position="1297"/>
    </location>
</feature>
<dbReference type="InterPro" id="IPR011993">
    <property type="entry name" value="PH-like_dom_sf"/>
</dbReference>
<feature type="region of interest" description="Disordered" evidence="4">
    <location>
        <begin position="1252"/>
        <end position="1298"/>
    </location>
</feature>
<dbReference type="PaxDb" id="121845-A0A3Q0J2G8"/>
<feature type="compositionally biased region" description="Polar residues" evidence="4">
    <location>
        <begin position="958"/>
        <end position="976"/>
    </location>
</feature>
<dbReference type="InterPro" id="IPR000219">
    <property type="entry name" value="DH_dom"/>
</dbReference>
<dbReference type="PANTHER" id="PTHR45834:SF3">
    <property type="entry name" value="RHO GUANINE NUCLEOTIDE EXCHANGE FACTOR 3, ISOFORM L"/>
    <property type="match status" value="1"/>
</dbReference>
<dbReference type="Proteomes" id="UP000079169">
    <property type="component" value="Unplaced"/>
</dbReference>
<feature type="compositionally biased region" description="Basic residues" evidence="4">
    <location>
        <begin position="442"/>
        <end position="452"/>
    </location>
</feature>
<feature type="compositionally biased region" description="Polar residues" evidence="4">
    <location>
        <begin position="541"/>
        <end position="557"/>
    </location>
</feature>
<dbReference type="RefSeq" id="XP_026681153.1">
    <property type="nucleotide sequence ID" value="XM_026825352.1"/>
</dbReference>
<dbReference type="Pfam" id="PF22697">
    <property type="entry name" value="SOS1_NGEF_PH"/>
    <property type="match status" value="1"/>
</dbReference>
<evidence type="ECO:0000256" key="1">
    <source>
        <dbReference type="ARBA" id="ARBA00022443"/>
    </source>
</evidence>
<feature type="compositionally biased region" description="Polar residues" evidence="4">
    <location>
        <begin position="871"/>
        <end position="890"/>
    </location>
</feature>
<dbReference type="PROSITE" id="PS00741">
    <property type="entry name" value="DH_1"/>
    <property type="match status" value="1"/>
</dbReference>
<gene>
    <name evidence="9" type="primary">LOC108251805</name>
</gene>
<feature type="compositionally biased region" description="Polar residues" evidence="4">
    <location>
        <begin position="175"/>
        <end position="184"/>
    </location>
</feature>
<feature type="compositionally biased region" description="Basic and acidic residues" evidence="4">
    <location>
        <begin position="1117"/>
        <end position="1127"/>
    </location>
</feature>
<protein>
    <submittedName>
        <fullName evidence="9">Uncharacterized protein LOC108251805 isoform X1</fullName>
    </submittedName>
</protein>
<dbReference type="Pfam" id="PF00621">
    <property type="entry name" value="RhoGEF"/>
    <property type="match status" value="1"/>
</dbReference>
<dbReference type="STRING" id="121845.A0A3Q0J2G8"/>
<organism evidence="8 9">
    <name type="scientific">Diaphorina citri</name>
    <name type="common">Asian citrus psyllid</name>
    <dbReference type="NCBI Taxonomy" id="121845"/>
    <lineage>
        <taxon>Eukaryota</taxon>
        <taxon>Metazoa</taxon>
        <taxon>Ecdysozoa</taxon>
        <taxon>Arthropoda</taxon>
        <taxon>Hexapoda</taxon>
        <taxon>Insecta</taxon>
        <taxon>Pterygota</taxon>
        <taxon>Neoptera</taxon>
        <taxon>Paraneoptera</taxon>
        <taxon>Hemiptera</taxon>
        <taxon>Sternorrhyncha</taxon>
        <taxon>Psylloidea</taxon>
        <taxon>Psyllidae</taxon>
        <taxon>Diaphorininae</taxon>
        <taxon>Diaphorina</taxon>
    </lineage>
</organism>
<evidence type="ECO:0000256" key="2">
    <source>
        <dbReference type="ARBA" id="ARBA00022658"/>
    </source>
</evidence>
<proteinExistence type="predicted"/>
<dbReference type="GO" id="GO:0005085">
    <property type="term" value="F:guanyl-nucleotide exchange factor activity"/>
    <property type="evidence" value="ECO:0007669"/>
    <property type="project" value="UniProtKB-KW"/>
</dbReference>
<feature type="region of interest" description="Disordered" evidence="4">
    <location>
        <begin position="436"/>
        <end position="568"/>
    </location>
</feature>
<dbReference type="GeneID" id="108251805"/>
<dbReference type="GO" id="GO:0035556">
    <property type="term" value="P:intracellular signal transduction"/>
    <property type="evidence" value="ECO:0007669"/>
    <property type="project" value="InterPro"/>
</dbReference>
<dbReference type="CDD" id="cd11828">
    <property type="entry name" value="SH3_ARHGEF9_like"/>
    <property type="match status" value="1"/>
</dbReference>
<dbReference type="InterPro" id="IPR036028">
    <property type="entry name" value="SH3-like_dom_sf"/>
</dbReference>
<dbReference type="InterPro" id="IPR055251">
    <property type="entry name" value="SOS1_NGEF_PH"/>
</dbReference>
<name>A0A3Q0J2G8_DIACI</name>
<dbReference type="PANTHER" id="PTHR45834">
    <property type="entry name" value="RHO GUANINE NUCLEOTIDE EXCHANGE FACTOR 9-RELATED"/>
    <property type="match status" value="1"/>
</dbReference>
<dbReference type="SUPFAM" id="SSF50044">
    <property type="entry name" value="SH3-domain"/>
    <property type="match status" value="1"/>
</dbReference>
<feature type="compositionally biased region" description="Polar residues" evidence="4">
    <location>
        <begin position="313"/>
        <end position="324"/>
    </location>
</feature>
<feature type="region of interest" description="Disordered" evidence="4">
    <location>
        <begin position="160"/>
        <end position="184"/>
    </location>
</feature>
<keyword evidence="1 3" id="KW-0728">SH3 domain</keyword>
<reference evidence="9" key="1">
    <citation type="submission" date="2025-08" db="UniProtKB">
        <authorList>
            <consortium name="RefSeq"/>
        </authorList>
    </citation>
    <scope>IDENTIFICATION</scope>
</reference>
<dbReference type="SUPFAM" id="SSF50729">
    <property type="entry name" value="PH domain-like"/>
    <property type="match status" value="1"/>
</dbReference>
<feature type="region of interest" description="Disordered" evidence="4">
    <location>
        <begin position="270"/>
        <end position="327"/>
    </location>
</feature>
<feature type="domain" description="PH" evidence="6">
    <location>
        <begin position="1634"/>
        <end position="1740"/>
    </location>
</feature>
<dbReference type="GO" id="GO:0005829">
    <property type="term" value="C:cytosol"/>
    <property type="evidence" value="ECO:0007669"/>
    <property type="project" value="TreeGrafter"/>
</dbReference>
<dbReference type="SUPFAM" id="SSF48065">
    <property type="entry name" value="DBL homology domain (DH-domain)"/>
    <property type="match status" value="1"/>
</dbReference>
<feature type="region of interest" description="Disordered" evidence="4">
    <location>
        <begin position="866"/>
        <end position="904"/>
    </location>
</feature>
<feature type="compositionally biased region" description="Low complexity" evidence="4">
    <location>
        <begin position="462"/>
        <end position="483"/>
    </location>
</feature>